<protein>
    <recommendedName>
        <fullName evidence="3">Nucleoside permease</fullName>
    </recommendedName>
</protein>
<name>A0A9X5N9G5_BACTU</name>
<dbReference type="EMBL" id="LXLI01000017">
    <property type="protein sequence ID" value="OFC94611.1"/>
    <property type="molecule type" value="Genomic_DNA"/>
</dbReference>
<sequence length="150" mass="17485">MALDRWLTDEERARAKANGISRHTLYYRIYKTDKWELEEALTAPPGTIRHNCKGRYEKWLRKAQENGINASTFYSRINVLGWGYEEAVTRPINGAKAERRRWIDIAKQNGIGYSTFISRVNIHGWDLEKAATKPVKNTGKRRSMKDKEEV</sequence>
<evidence type="ECO:0000313" key="1">
    <source>
        <dbReference type="EMBL" id="OFC94611.1"/>
    </source>
</evidence>
<dbReference type="AlphaFoldDB" id="A0A9X5N9G5"/>
<gene>
    <name evidence="1" type="ORF">BTGOE4_10010</name>
</gene>
<organism evidence="1 2">
    <name type="scientific">Bacillus thuringiensis</name>
    <dbReference type="NCBI Taxonomy" id="1428"/>
    <lineage>
        <taxon>Bacteria</taxon>
        <taxon>Bacillati</taxon>
        <taxon>Bacillota</taxon>
        <taxon>Bacilli</taxon>
        <taxon>Bacillales</taxon>
        <taxon>Bacillaceae</taxon>
        <taxon>Bacillus</taxon>
        <taxon>Bacillus cereus group</taxon>
    </lineage>
</organism>
<evidence type="ECO:0000313" key="2">
    <source>
        <dbReference type="Proteomes" id="UP000175994"/>
    </source>
</evidence>
<dbReference type="RefSeq" id="WP_070183616.1">
    <property type="nucleotide sequence ID" value="NZ_LXLI01000017.1"/>
</dbReference>
<comment type="caution">
    <text evidence="1">The sequence shown here is derived from an EMBL/GenBank/DDBJ whole genome shotgun (WGS) entry which is preliminary data.</text>
</comment>
<proteinExistence type="predicted"/>
<accession>A0A9X5N9G5</accession>
<dbReference type="Proteomes" id="UP000175994">
    <property type="component" value="Unassembled WGS sequence"/>
</dbReference>
<evidence type="ECO:0008006" key="3">
    <source>
        <dbReference type="Google" id="ProtNLM"/>
    </source>
</evidence>
<reference evidence="1 2" key="1">
    <citation type="submission" date="2016-04" db="EMBL/GenBank/DDBJ databases">
        <title>Bacillus thuringiensis and Bacillus weihenstephanensis as novel biocontrol agents of wilt causing Verticillium species.</title>
        <authorList>
            <person name="Hollensteiner J."/>
            <person name="Wemheuer F."/>
            <person name="Harting R."/>
            <person name="Kolarzyk A."/>
            <person name="Diaz-Valerio S."/>
            <person name="Poehlein A."/>
            <person name="Brzuszkiewicz E."/>
            <person name="Nesemann K."/>
            <person name="Braus-Stromeyer S."/>
            <person name="Braus G."/>
            <person name="Daniel R."/>
            <person name="Liesegang H."/>
        </authorList>
    </citation>
    <scope>NUCLEOTIDE SEQUENCE [LARGE SCALE GENOMIC DNA]</scope>
    <source>
        <strain evidence="1 2">GOE4</strain>
    </source>
</reference>